<dbReference type="PANTHER" id="PTHR13516:SF4">
    <property type="entry name" value="FI09323P"/>
    <property type="match status" value="1"/>
</dbReference>
<reference evidence="7" key="1">
    <citation type="submission" date="2022-11" db="UniProtKB">
        <authorList>
            <consortium name="WormBaseParasite"/>
        </authorList>
    </citation>
    <scope>IDENTIFICATION</scope>
</reference>
<feature type="compositionally biased region" description="Basic residues" evidence="4">
    <location>
        <begin position="177"/>
        <end position="187"/>
    </location>
</feature>
<evidence type="ECO:0000313" key="7">
    <source>
        <dbReference type="WBParaSite" id="sdigi.contig421.g8209.t1"/>
    </source>
</evidence>
<evidence type="ECO:0000256" key="4">
    <source>
        <dbReference type="SAM" id="MobiDB-lite"/>
    </source>
</evidence>
<sequence length="197" mass="22754">MDNYIKDSEVDVPCLPPFPVELTNGAKEMAVKENTKFRNIFTFVNKLFEDPNCRKVIFKGIGEATGKCVSCVEVYKRNYKDGILYQWNKIVFTRRTDFWTPTIEGLSKILVHVDVPTIYILISRDPFPVDCIDGSCQISSVETAGFTLHNGSILKKSESFQEKPKLQRTMEPNKWNRLPKKNYKTRKQQSLSFKDKS</sequence>
<dbReference type="Pfam" id="PF01918">
    <property type="entry name" value="Alba"/>
    <property type="match status" value="1"/>
</dbReference>
<dbReference type="InterPro" id="IPR002775">
    <property type="entry name" value="DNA/RNA-bd_Alba-like"/>
</dbReference>
<feature type="region of interest" description="Disordered" evidence="4">
    <location>
        <begin position="160"/>
        <end position="197"/>
    </location>
</feature>
<dbReference type="Gene3D" id="3.30.110.20">
    <property type="entry name" value="Alba-like domain"/>
    <property type="match status" value="1"/>
</dbReference>
<dbReference type="GO" id="GO:0005634">
    <property type="term" value="C:nucleus"/>
    <property type="evidence" value="ECO:0007669"/>
    <property type="project" value="UniProtKB-SubCell"/>
</dbReference>
<dbReference type="WBParaSite" id="sdigi.contig421.g8209.t1">
    <property type="protein sequence ID" value="sdigi.contig421.g8209.t1"/>
    <property type="gene ID" value="sdigi.contig421.g8209"/>
</dbReference>
<evidence type="ECO:0000256" key="2">
    <source>
        <dbReference type="ARBA" id="ARBA00008018"/>
    </source>
</evidence>
<evidence type="ECO:0000313" key="6">
    <source>
        <dbReference type="Proteomes" id="UP000887581"/>
    </source>
</evidence>
<evidence type="ECO:0000259" key="5">
    <source>
        <dbReference type="Pfam" id="PF01918"/>
    </source>
</evidence>
<dbReference type="GO" id="GO:0003723">
    <property type="term" value="F:RNA binding"/>
    <property type="evidence" value="ECO:0007669"/>
    <property type="project" value="TreeGrafter"/>
</dbReference>
<comment type="similarity">
    <text evidence="2">Belongs to the histone-like Alba family.</text>
</comment>
<name>A0A915PTM9_9BILA</name>
<feature type="domain" description="DNA/RNA-binding protein Alba-like" evidence="5">
    <location>
        <begin position="27"/>
        <end position="93"/>
    </location>
</feature>
<keyword evidence="3" id="KW-0539">Nucleus</keyword>
<accession>A0A915PTM9</accession>
<dbReference type="SUPFAM" id="SSF82704">
    <property type="entry name" value="AlbA-like"/>
    <property type="match status" value="1"/>
</dbReference>
<dbReference type="AlphaFoldDB" id="A0A915PTM9"/>
<dbReference type="GO" id="GO:0001682">
    <property type="term" value="P:tRNA 5'-leader removal"/>
    <property type="evidence" value="ECO:0007669"/>
    <property type="project" value="TreeGrafter"/>
</dbReference>
<feature type="compositionally biased region" description="Polar residues" evidence="4">
    <location>
        <begin position="188"/>
        <end position="197"/>
    </location>
</feature>
<comment type="subcellular location">
    <subcellularLocation>
        <location evidence="1">Nucleus</location>
    </subcellularLocation>
</comment>
<protein>
    <submittedName>
        <fullName evidence="7">DNA/RNA-binding protein Alba-like domain-containing protein</fullName>
    </submittedName>
</protein>
<dbReference type="InterPro" id="IPR051958">
    <property type="entry name" value="Alba-like_NAB"/>
</dbReference>
<organism evidence="6 7">
    <name type="scientific">Setaria digitata</name>
    <dbReference type="NCBI Taxonomy" id="48799"/>
    <lineage>
        <taxon>Eukaryota</taxon>
        <taxon>Metazoa</taxon>
        <taxon>Ecdysozoa</taxon>
        <taxon>Nematoda</taxon>
        <taxon>Chromadorea</taxon>
        <taxon>Rhabditida</taxon>
        <taxon>Spirurina</taxon>
        <taxon>Spiruromorpha</taxon>
        <taxon>Filarioidea</taxon>
        <taxon>Setariidae</taxon>
        <taxon>Setaria</taxon>
    </lineage>
</organism>
<evidence type="ECO:0000256" key="3">
    <source>
        <dbReference type="ARBA" id="ARBA00023242"/>
    </source>
</evidence>
<keyword evidence="6" id="KW-1185">Reference proteome</keyword>
<evidence type="ECO:0000256" key="1">
    <source>
        <dbReference type="ARBA" id="ARBA00004123"/>
    </source>
</evidence>
<proteinExistence type="inferred from homology"/>
<dbReference type="Proteomes" id="UP000887581">
    <property type="component" value="Unplaced"/>
</dbReference>
<dbReference type="PANTHER" id="PTHR13516">
    <property type="entry name" value="RIBONUCLEASE P SUBUNIT P25"/>
    <property type="match status" value="1"/>
</dbReference>
<dbReference type="InterPro" id="IPR036882">
    <property type="entry name" value="Alba-like_dom_sf"/>
</dbReference>
<dbReference type="GO" id="GO:0000172">
    <property type="term" value="C:ribonuclease MRP complex"/>
    <property type="evidence" value="ECO:0007669"/>
    <property type="project" value="TreeGrafter"/>
</dbReference>